<keyword evidence="2" id="KW-0408">Iron</keyword>
<evidence type="ECO:0000313" key="7">
    <source>
        <dbReference type="Proteomes" id="UP001231362"/>
    </source>
</evidence>
<dbReference type="InterPro" id="IPR004329">
    <property type="entry name" value="CcmE"/>
</dbReference>
<name>A0ABT9UZI5_9BACL</name>
<gene>
    <name evidence="6" type="ORF">J2S07_000400</name>
</gene>
<keyword evidence="3" id="KW-0201">Cytochrome c-type biogenesis</keyword>
<evidence type="ECO:0000256" key="2">
    <source>
        <dbReference type="ARBA" id="ARBA00022617"/>
    </source>
</evidence>
<comment type="caution">
    <text evidence="6">The sequence shown here is derived from an EMBL/GenBank/DDBJ whole genome shotgun (WGS) entry which is preliminary data.</text>
</comment>
<keyword evidence="2" id="KW-0479">Metal-binding</keyword>
<dbReference type="RefSeq" id="WP_307148715.1">
    <property type="nucleotide sequence ID" value="NZ_JAUSTU010000001.1"/>
</dbReference>
<reference evidence="6 7" key="1">
    <citation type="submission" date="2023-07" db="EMBL/GenBank/DDBJ databases">
        <title>Genomic Encyclopedia of Type Strains, Phase IV (KMG-IV): sequencing the most valuable type-strain genomes for metagenomic binning, comparative biology and taxonomic classification.</title>
        <authorList>
            <person name="Goeker M."/>
        </authorList>
    </citation>
    <scope>NUCLEOTIDE SEQUENCE [LARGE SCALE GENOMIC DNA]</scope>
    <source>
        <strain evidence="6 7">DSM 23948</strain>
    </source>
</reference>
<accession>A0ABT9UZI5</accession>
<dbReference type="EMBL" id="JAUSTU010000001">
    <property type="protein sequence ID" value="MDQ0154102.1"/>
    <property type="molecule type" value="Genomic_DNA"/>
</dbReference>
<dbReference type="Pfam" id="PF03100">
    <property type="entry name" value="CcmE"/>
    <property type="match status" value="1"/>
</dbReference>
<keyword evidence="4" id="KW-0472">Membrane</keyword>
<evidence type="ECO:0000313" key="6">
    <source>
        <dbReference type="EMBL" id="MDQ0154102.1"/>
    </source>
</evidence>
<protein>
    <submittedName>
        <fullName evidence="6">Cytochrome c-type biogenesis protein CcmE</fullName>
    </submittedName>
</protein>
<keyword evidence="7" id="KW-1185">Reference proteome</keyword>
<feature type="compositionally biased region" description="Basic and acidic residues" evidence="5">
    <location>
        <begin position="134"/>
        <end position="148"/>
    </location>
</feature>
<dbReference type="InterPro" id="IPR036127">
    <property type="entry name" value="CcmE-like_sf"/>
</dbReference>
<sequence length="148" mass="16701">MSKNAKIIAGLVLAAVALSILMFTSMPSAGSKELKISELVKNSAQYKNDYVMTQGLLNKDSVKWNADKIELQFEIYDEDNQTLSVFHNGIKPDNFTDDVIVIVEGFMNDKGVFEAEKVQTKCPSKYEGQDMENYDPKTHQKVIEDKQE</sequence>
<dbReference type="Gene3D" id="2.40.50.140">
    <property type="entry name" value="Nucleic acid-binding proteins"/>
    <property type="match status" value="1"/>
</dbReference>
<evidence type="ECO:0000256" key="1">
    <source>
        <dbReference type="ARBA" id="ARBA00004370"/>
    </source>
</evidence>
<evidence type="ECO:0000256" key="3">
    <source>
        <dbReference type="ARBA" id="ARBA00022748"/>
    </source>
</evidence>
<dbReference type="Proteomes" id="UP001231362">
    <property type="component" value="Unassembled WGS sequence"/>
</dbReference>
<evidence type="ECO:0000256" key="4">
    <source>
        <dbReference type="ARBA" id="ARBA00023136"/>
    </source>
</evidence>
<feature type="region of interest" description="Disordered" evidence="5">
    <location>
        <begin position="125"/>
        <end position="148"/>
    </location>
</feature>
<keyword evidence="2" id="KW-0349">Heme</keyword>
<comment type="subcellular location">
    <subcellularLocation>
        <location evidence="1">Membrane</location>
    </subcellularLocation>
</comment>
<dbReference type="SUPFAM" id="SSF82093">
    <property type="entry name" value="Heme chaperone CcmE"/>
    <property type="match status" value="1"/>
</dbReference>
<dbReference type="InterPro" id="IPR012340">
    <property type="entry name" value="NA-bd_OB-fold"/>
</dbReference>
<evidence type="ECO:0000256" key="5">
    <source>
        <dbReference type="SAM" id="MobiDB-lite"/>
    </source>
</evidence>
<organism evidence="6 7">
    <name type="scientific">Anoxybacillus andreesenii</name>
    <dbReference type="NCBI Taxonomy" id="1325932"/>
    <lineage>
        <taxon>Bacteria</taxon>
        <taxon>Bacillati</taxon>
        <taxon>Bacillota</taxon>
        <taxon>Bacilli</taxon>
        <taxon>Bacillales</taxon>
        <taxon>Anoxybacillaceae</taxon>
        <taxon>Anoxybacillus</taxon>
    </lineage>
</organism>
<proteinExistence type="predicted"/>